<evidence type="ECO:0000256" key="2">
    <source>
        <dbReference type="ARBA" id="ARBA00022448"/>
    </source>
</evidence>
<name>A0ABT8NFI8_9BACL</name>
<protein>
    <submittedName>
        <fullName evidence="9">MFS transporter</fullName>
    </submittedName>
</protein>
<evidence type="ECO:0000259" key="8">
    <source>
        <dbReference type="PROSITE" id="PS50850"/>
    </source>
</evidence>
<evidence type="ECO:0000256" key="1">
    <source>
        <dbReference type="ARBA" id="ARBA00004651"/>
    </source>
</evidence>
<feature type="transmembrane region" description="Helical" evidence="7">
    <location>
        <begin position="53"/>
        <end position="71"/>
    </location>
</feature>
<dbReference type="Pfam" id="PF07690">
    <property type="entry name" value="MFS_1"/>
    <property type="match status" value="1"/>
</dbReference>
<gene>
    <name evidence="9" type="ORF">QWY13_13680</name>
</gene>
<evidence type="ECO:0000313" key="10">
    <source>
        <dbReference type="Proteomes" id="UP001172142"/>
    </source>
</evidence>
<feature type="domain" description="Major facilitator superfamily (MFS) profile" evidence="8">
    <location>
        <begin position="14"/>
        <end position="399"/>
    </location>
</feature>
<dbReference type="InterPro" id="IPR036259">
    <property type="entry name" value="MFS_trans_sf"/>
</dbReference>
<feature type="transmembrane region" description="Helical" evidence="7">
    <location>
        <begin position="111"/>
        <end position="130"/>
    </location>
</feature>
<dbReference type="PANTHER" id="PTHR43124">
    <property type="entry name" value="PURINE EFFLUX PUMP PBUE"/>
    <property type="match status" value="1"/>
</dbReference>
<feature type="transmembrane region" description="Helical" evidence="7">
    <location>
        <begin position="168"/>
        <end position="187"/>
    </location>
</feature>
<feature type="transmembrane region" description="Helical" evidence="7">
    <location>
        <begin position="286"/>
        <end position="304"/>
    </location>
</feature>
<reference evidence="9 10" key="1">
    <citation type="submission" date="2023-07" db="EMBL/GenBank/DDBJ databases">
        <title>Novel species in genus Planococcus.</title>
        <authorList>
            <person name="Ning S."/>
        </authorList>
    </citation>
    <scope>NUCLEOTIDE SEQUENCE [LARGE SCALE GENOMIC DNA]</scope>
    <source>
        <strain evidence="9 10">N017</strain>
    </source>
</reference>
<keyword evidence="10" id="KW-1185">Reference proteome</keyword>
<keyword evidence="6 7" id="KW-0472">Membrane</keyword>
<feature type="transmembrane region" description="Helical" evidence="7">
    <location>
        <begin position="253"/>
        <end position="274"/>
    </location>
</feature>
<feature type="transmembrane region" description="Helical" evidence="7">
    <location>
        <begin position="142"/>
        <end position="162"/>
    </location>
</feature>
<dbReference type="PROSITE" id="PS50850">
    <property type="entry name" value="MFS"/>
    <property type="match status" value="1"/>
</dbReference>
<dbReference type="Gene3D" id="1.20.1250.20">
    <property type="entry name" value="MFS general substrate transporter like domains"/>
    <property type="match status" value="2"/>
</dbReference>
<feature type="transmembrane region" description="Helical" evidence="7">
    <location>
        <begin position="370"/>
        <end position="395"/>
    </location>
</feature>
<evidence type="ECO:0000256" key="3">
    <source>
        <dbReference type="ARBA" id="ARBA00022475"/>
    </source>
</evidence>
<sequence>MGLLKKGIKYETKLVMLFFVAWGFLYLDRQAISMLMPMIIEDIALNNTKIGQINMWQTIGFAISAPIFAVLSDRLGHKKQILFWATLVTSILALITMFAGSFNYLLIVRTLLGASEGIILPISISMLAAVSRPTTLGRNMGLVYAGAAVIGVAIGPVVVTQLGELFDWRYAFLFVSVPSFIAALLMLKVVKEVEVSPNAVAGTSAVTVSTILSGLKNRNILICTLISVFCMGAMWTFNSFLPLYLTQISMLSITQMGIVFSLFGLLTIMWQIFIPYSSDKIGRKPAMTGYLAMAMVTPLVLFLFPNSAASLVILVLFGGIILAMNTIYQSIIPVESVSPLVMASANALIMGVGELIGAFSIGFSGVLADAYSLTAVMLVVPISYFIAFLISFGLIETLRTKSVAKEQALVKATPEA</sequence>
<dbReference type="EMBL" id="JAUJWU010000004">
    <property type="protein sequence ID" value="MDN7246533.1"/>
    <property type="molecule type" value="Genomic_DNA"/>
</dbReference>
<proteinExistence type="predicted"/>
<dbReference type="InterPro" id="IPR050189">
    <property type="entry name" value="MFS_Efflux_Transporters"/>
</dbReference>
<feature type="transmembrane region" description="Helical" evidence="7">
    <location>
        <begin position="310"/>
        <end position="328"/>
    </location>
</feature>
<evidence type="ECO:0000256" key="4">
    <source>
        <dbReference type="ARBA" id="ARBA00022692"/>
    </source>
</evidence>
<dbReference type="RefSeq" id="WP_300991337.1">
    <property type="nucleotide sequence ID" value="NZ_CP129235.1"/>
</dbReference>
<feature type="transmembrane region" description="Helical" evidence="7">
    <location>
        <begin position="220"/>
        <end position="241"/>
    </location>
</feature>
<dbReference type="PANTHER" id="PTHR43124:SF3">
    <property type="entry name" value="CHLORAMPHENICOL EFFLUX PUMP RV0191"/>
    <property type="match status" value="1"/>
</dbReference>
<dbReference type="InterPro" id="IPR020846">
    <property type="entry name" value="MFS_dom"/>
</dbReference>
<dbReference type="SUPFAM" id="SSF103473">
    <property type="entry name" value="MFS general substrate transporter"/>
    <property type="match status" value="1"/>
</dbReference>
<dbReference type="InterPro" id="IPR011701">
    <property type="entry name" value="MFS"/>
</dbReference>
<comment type="subcellular location">
    <subcellularLocation>
        <location evidence="1">Cell membrane</location>
        <topology evidence="1">Multi-pass membrane protein</topology>
    </subcellularLocation>
</comment>
<evidence type="ECO:0000313" key="9">
    <source>
        <dbReference type="EMBL" id="MDN7246533.1"/>
    </source>
</evidence>
<comment type="caution">
    <text evidence="9">The sequence shown here is derived from an EMBL/GenBank/DDBJ whole genome shotgun (WGS) entry which is preliminary data.</text>
</comment>
<dbReference type="Proteomes" id="UP001172142">
    <property type="component" value="Unassembled WGS sequence"/>
</dbReference>
<keyword evidence="3" id="KW-1003">Cell membrane</keyword>
<evidence type="ECO:0000256" key="7">
    <source>
        <dbReference type="SAM" id="Phobius"/>
    </source>
</evidence>
<keyword evidence="5 7" id="KW-1133">Transmembrane helix</keyword>
<feature type="transmembrane region" description="Helical" evidence="7">
    <location>
        <begin position="340"/>
        <end position="364"/>
    </location>
</feature>
<accession>A0ABT8NFI8</accession>
<organism evidence="9 10">
    <name type="scientific">Planococcus shenhongbingii</name>
    <dbReference type="NCBI Taxonomy" id="3058398"/>
    <lineage>
        <taxon>Bacteria</taxon>
        <taxon>Bacillati</taxon>
        <taxon>Bacillota</taxon>
        <taxon>Bacilli</taxon>
        <taxon>Bacillales</taxon>
        <taxon>Caryophanaceae</taxon>
        <taxon>Planococcus</taxon>
    </lineage>
</organism>
<feature type="transmembrane region" description="Helical" evidence="7">
    <location>
        <begin position="83"/>
        <end position="105"/>
    </location>
</feature>
<keyword evidence="2" id="KW-0813">Transport</keyword>
<keyword evidence="4 7" id="KW-0812">Transmembrane</keyword>
<evidence type="ECO:0000256" key="5">
    <source>
        <dbReference type="ARBA" id="ARBA00022989"/>
    </source>
</evidence>
<evidence type="ECO:0000256" key="6">
    <source>
        <dbReference type="ARBA" id="ARBA00023136"/>
    </source>
</evidence>